<dbReference type="EMBL" id="SHMC01000010">
    <property type="protein sequence ID" value="TAA20425.1"/>
    <property type="molecule type" value="Genomic_DNA"/>
</dbReference>
<dbReference type="PANTHER" id="PTHR30537:SF3">
    <property type="entry name" value="TRANSCRIPTIONAL REGULATORY PROTEIN"/>
    <property type="match status" value="1"/>
</dbReference>
<evidence type="ECO:0000256" key="4">
    <source>
        <dbReference type="ARBA" id="ARBA00023163"/>
    </source>
</evidence>
<evidence type="ECO:0000256" key="2">
    <source>
        <dbReference type="ARBA" id="ARBA00023015"/>
    </source>
</evidence>
<dbReference type="InterPro" id="IPR036390">
    <property type="entry name" value="WH_DNA-bd_sf"/>
</dbReference>
<accession>A0A4Q8L4Z4</accession>
<feature type="domain" description="HTH lysR-type" evidence="6">
    <location>
        <begin position="5"/>
        <end position="62"/>
    </location>
</feature>
<dbReference type="PROSITE" id="PS50931">
    <property type="entry name" value="HTH_LYSR"/>
    <property type="match status" value="1"/>
</dbReference>
<organism evidence="7 8">
    <name type="scientific">Pseudoxanthomonas winnipegensis</name>
    <dbReference type="NCBI Taxonomy" id="2480810"/>
    <lineage>
        <taxon>Bacteria</taxon>
        <taxon>Pseudomonadati</taxon>
        <taxon>Pseudomonadota</taxon>
        <taxon>Gammaproteobacteria</taxon>
        <taxon>Lysobacterales</taxon>
        <taxon>Lysobacteraceae</taxon>
        <taxon>Pseudoxanthomonas</taxon>
    </lineage>
</organism>
<evidence type="ECO:0000256" key="1">
    <source>
        <dbReference type="ARBA" id="ARBA00009437"/>
    </source>
</evidence>
<dbReference type="InterPro" id="IPR005119">
    <property type="entry name" value="LysR_subst-bd"/>
</dbReference>
<dbReference type="RefSeq" id="WP_130552987.1">
    <property type="nucleotide sequence ID" value="NZ_SHMC01000010.1"/>
</dbReference>
<keyword evidence="4" id="KW-0804">Transcription</keyword>
<dbReference type="PANTHER" id="PTHR30537">
    <property type="entry name" value="HTH-TYPE TRANSCRIPTIONAL REGULATOR"/>
    <property type="match status" value="1"/>
</dbReference>
<evidence type="ECO:0000313" key="7">
    <source>
        <dbReference type="EMBL" id="TAA20425.1"/>
    </source>
</evidence>
<dbReference type="Pfam" id="PF03466">
    <property type="entry name" value="LysR_substrate"/>
    <property type="match status" value="1"/>
</dbReference>
<dbReference type="SUPFAM" id="SSF46785">
    <property type="entry name" value="Winged helix' DNA-binding domain"/>
    <property type="match status" value="1"/>
</dbReference>
<feature type="region of interest" description="Disordered" evidence="5">
    <location>
        <begin position="303"/>
        <end position="325"/>
    </location>
</feature>
<proteinExistence type="inferred from homology"/>
<keyword evidence="2" id="KW-0805">Transcription regulation</keyword>
<dbReference type="InterPro" id="IPR036388">
    <property type="entry name" value="WH-like_DNA-bd_sf"/>
</dbReference>
<comment type="caution">
    <text evidence="7">The sequence shown here is derived from an EMBL/GenBank/DDBJ whole genome shotgun (WGS) entry which is preliminary data.</text>
</comment>
<dbReference type="Proteomes" id="UP000292627">
    <property type="component" value="Unassembled WGS sequence"/>
</dbReference>
<dbReference type="Pfam" id="PF00126">
    <property type="entry name" value="HTH_1"/>
    <property type="match status" value="1"/>
</dbReference>
<evidence type="ECO:0000256" key="5">
    <source>
        <dbReference type="SAM" id="MobiDB-lite"/>
    </source>
</evidence>
<name>A0A4Q8L4Z4_9GAMM</name>
<dbReference type="InterPro" id="IPR000847">
    <property type="entry name" value="LysR_HTH_N"/>
</dbReference>
<dbReference type="GO" id="GO:0003700">
    <property type="term" value="F:DNA-binding transcription factor activity"/>
    <property type="evidence" value="ECO:0007669"/>
    <property type="project" value="InterPro"/>
</dbReference>
<comment type="similarity">
    <text evidence="1">Belongs to the LysR transcriptional regulatory family.</text>
</comment>
<reference evidence="7 8" key="1">
    <citation type="submission" date="2019-02" db="EMBL/GenBank/DDBJ databases">
        <title>WGS of Pseudoxanthomonas species novum from clinical isolates.</title>
        <authorList>
            <person name="Bernier A.-M."/>
            <person name="Bernard K."/>
            <person name="Vachon A."/>
        </authorList>
    </citation>
    <scope>NUCLEOTIDE SEQUENCE [LARGE SCALE GENOMIC DNA]</scope>
    <source>
        <strain evidence="7 8">NML171200</strain>
    </source>
</reference>
<evidence type="ECO:0000259" key="6">
    <source>
        <dbReference type="PROSITE" id="PS50931"/>
    </source>
</evidence>
<protein>
    <submittedName>
        <fullName evidence="7">LysR family transcriptional regulator</fullName>
    </submittedName>
</protein>
<dbReference type="GO" id="GO:0043565">
    <property type="term" value="F:sequence-specific DNA binding"/>
    <property type="evidence" value="ECO:0007669"/>
    <property type="project" value="TreeGrafter"/>
</dbReference>
<keyword evidence="3" id="KW-0238">DNA-binding</keyword>
<dbReference type="AlphaFoldDB" id="A0A4Q8L4Z4"/>
<dbReference type="Gene3D" id="3.40.190.290">
    <property type="match status" value="1"/>
</dbReference>
<gene>
    <name evidence="7" type="ORF">EA660_18765</name>
</gene>
<dbReference type="PRINTS" id="PR00039">
    <property type="entry name" value="HTHLYSR"/>
</dbReference>
<evidence type="ECO:0000256" key="3">
    <source>
        <dbReference type="ARBA" id="ARBA00023125"/>
    </source>
</evidence>
<evidence type="ECO:0000313" key="8">
    <source>
        <dbReference type="Proteomes" id="UP000292627"/>
    </source>
</evidence>
<dbReference type="InterPro" id="IPR058163">
    <property type="entry name" value="LysR-type_TF_proteobact-type"/>
</dbReference>
<dbReference type="GO" id="GO:0006351">
    <property type="term" value="P:DNA-templated transcription"/>
    <property type="evidence" value="ECO:0007669"/>
    <property type="project" value="TreeGrafter"/>
</dbReference>
<dbReference type="OrthoDB" id="570111at2"/>
<dbReference type="SUPFAM" id="SSF53850">
    <property type="entry name" value="Periplasmic binding protein-like II"/>
    <property type="match status" value="1"/>
</dbReference>
<sequence>MAERIGWEHYRSLLSVLTEGSLSGAARALGITQPTAGRHITALETAFGQTLFTRTQAGLVPTDAAVALRGHAEAMRNTAAALEREALSQGEGIRGTVRVSASEVIGIEVLPPALARLRNAHPLLKIELVPTNRVQDLLQREVDVAIRMTPPRQQALVARRIGSIELGLFAHADYLERHGTPATLAGLKQHALIGFDRETPFLRAAKARFPFLDREAFALCSDSDVAQLAMIRAGCGIGICQVALAQRGEPLVRVLPDTFSYPLETWVTMHGDLRGSRRCKAVFDALVACMEAHVAHSRPAVGASVRATAPTKRTRRGRPARGASQ</sequence>
<dbReference type="Gene3D" id="1.10.10.10">
    <property type="entry name" value="Winged helix-like DNA-binding domain superfamily/Winged helix DNA-binding domain"/>
    <property type="match status" value="1"/>
</dbReference>